<keyword evidence="1" id="KW-1133">Transmembrane helix</keyword>
<dbReference type="RefSeq" id="WP_264811097.1">
    <property type="nucleotide sequence ID" value="NZ_CP110226.1"/>
</dbReference>
<accession>A0ABY6MPT3</accession>
<feature type="transmembrane region" description="Helical" evidence="1">
    <location>
        <begin position="6"/>
        <end position="23"/>
    </location>
</feature>
<keyword evidence="1" id="KW-0812">Transmembrane</keyword>
<reference evidence="2" key="1">
    <citation type="submission" date="2022-10" db="EMBL/GenBank/DDBJ databases">
        <title>Algoriphagus sp. a novel bacteria isolate from halophytes salicornia europaea.</title>
        <authorList>
            <person name="Peng Y."/>
            <person name="Jiang L."/>
            <person name="Lee J."/>
        </authorList>
    </citation>
    <scope>NUCLEOTIDE SEQUENCE</scope>
    <source>
        <strain evidence="2">TR-M5</strain>
    </source>
</reference>
<sequence>MKSSKFIFYIIVVVVAALVMMIAKESFFQPGMERFDGKYEELGSYRNENNTGPILRLYAVKALDKDTQWMREYGDALPHTKYGKTIVYFFSEEINQDIALQANEPHFPQEFTPFLIATYYKKPMGDVSFAEANPK</sequence>
<keyword evidence="1" id="KW-0472">Membrane</keyword>
<evidence type="ECO:0000313" key="2">
    <source>
        <dbReference type="EMBL" id="UZD24384.1"/>
    </source>
</evidence>
<proteinExistence type="predicted"/>
<dbReference type="EMBL" id="CP110226">
    <property type="protein sequence ID" value="UZD24384.1"/>
    <property type="molecule type" value="Genomic_DNA"/>
</dbReference>
<gene>
    <name evidence="2" type="ORF">OM944_07745</name>
</gene>
<evidence type="ECO:0000313" key="3">
    <source>
        <dbReference type="Proteomes" id="UP001163156"/>
    </source>
</evidence>
<organism evidence="2 3">
    <name type="scientific">Algoriphagus halophytocola</name>
    <dbReference type="NCBI Taxonomy" id="2991499"/>
    <lineage>
        <taxon>Bacteria</taxon>
        <taxon>Pseudomonadati</taxon>
        <taxon>Bacteroidota</taxon>
        <taxon>Cytophagia</taxon>
        <taxon>Cytophagales</taxon>
        <taxon>Cyclobacteriaceae</taxon>
        <taxon>Algoriphagus</taxon>
    </lineage>
</organism>
<keyword evidence="3" id="KW-1185">Reference proteome</keyword>
<evidence type="ECO:0000256" key="1">
    <source>
        <dbReference type="SAM" id="Phobius"/>
    </source>
</evidence>
<dbReference type="Proteomes" id="UP001163156">
    <property type="component" value="Chromosome"/>
</dbReference>
<protein>
    <submittedName>
        <fullName evidence="2">Uncharacterized protein</fullName>
    </submittedName>
</protein>
<name>A0ABY6MPT3_9BACT</name>